<protein>
    <submittedName>
        <fullName evidence="3">Uncharacterized protein</fullName>
    </submittedName>
</protein>
<name>A0AA85C134_9TREM</name>
<organism evidence="2 3">
    <name type="scientific">Schistosoma mattheei</name>
    <dbReference type="NCBI Taxonomy" id="31246"/>
    <lineage>
        <taxon>Eukaryota</taxon>
        <taxon>Metazoa</taxon>
        <taxon>Spiralia</taxon>
        <taxon>Lophotrochozoa</taxon>
        <taxon>Platyhelminthes</taxon>
        <taxon>Trematoda</taxon>
        <taxon>Digenea</taxon>
        <taxon>Strigeidida</taxon>
        <taxon>Schistosomatoidea</taxon>
        <taxon>Schistosomatidae</taxon>
        <taxon>Schistosoma</taxon>
    </lineage>
</organism>
<sequence>MLISLFIIGLLFIDHNDSKPSNNNETTTVLKPTGSSNMTKLNKGQLWLDYLFSLMDKAEFLDPKKCSDQPNIICKFSNMIDWFVS</sequence>
<dbReference type="Proteomes" id="UP000050791">
    <property type="component" value="Unassembled WGS sequence"/>
</dbReference>
<reference evidence="3" key="1">
    <citation type="submission" date="2023-11" db="UniProtKB">
        <authorList>
            <consortium name="WormBaseParasite"/>
        </authorList>
    </citation>
    <scope>IDENTIFICATION</scope>
</reference>
<evidence type="ECO:0000313" key="2">
    <source>
        <dbReference type="Proteomes" id="UP000050791"/>
    </source>
</evidence>
<feature type="signal peptide" evidence="1">
    <location>
        <begin position="1"/>
        <end position="18"/>
    </location>
</feature>
<dbReference type="WBParaSite" id="SMTH1_90610.1">
    <property type="protein sequence ID" value="SMTH1_90610.1"/>
    <property type="gene ID" value="SMTH1_90610"/>
</dbReference>
<keyword evidence="1" id="KW-0732">Signal</keyword>
<accession>A0AA85C134</accession>
<evidence type="ECO:0000313" key="3">
    <source>
        <dbReference type="WBParaSite" id="SMTH1_90610.1"/>
    </source>
</evidence>
<evidence type="ECO:0000256" key="1">
    <source>
        <dbReference type="SAM" id="SignalP"/>
    </source>
</evidence>
<dbReference type="AlphaFoldDB" id="A0AA85C134"/>
<feature type="chain" id="PRO_5041711280" evidence="1">
    <location>
        <begin position="19"/>
        <end position="85"/>
    </location>
</feature>
<proteinExistence type="predicted"/>